<evidence type="ECO:0000313" key="1">
    <source>
        <dbReference type="EMBL" id="KAK2021439.1"/>
    </source>
</evidence>
<accession>A0AAD9H4N4</accession>
<sequence length="160" mass="17872">MPLHLGKKVCLTSHSRSAYQARSKTLGGGPHRPTAWRRSVHERGKCAGMHGRRTQHSGHFEGGRQVFGGQPFSALQYTVWALAKQLGASNLASIFRQGSSLVCLRGDGRRSCLHVPLARGVVRNQTDVEVWREALEQSPLPVLQHSCCVVPRLRDRLCWW</sequence>
<dbReference type="Proteomes" id="UP001232148">
    <property type="component" value="Unassembled WGS sequence"/>
</dbReference>
<proteinExistence type="predicted"/>
<reference evidence="1" key="1">
    <citation type="submission" date="2021-06" db="EMBL/GenBank/DDBJ databases">
        <title>Comparative genomics, transcriptomics and evolutionary studies reveal genomic signatures of adaptation to plant cell wall in hemibiotrophic fungi.</title>
        <authorList>
            <consortium name="DOE Joint Genome Institute"/>
            <person name="Baroncelli R."/>
            <person name="Diaz J.F."/>
            <person name="Benocci T."/>
            <person name="Peng M."/>
            <person name="Battaglia E."/>
            <person name="Haridas S."/>
            <person name="Andreopoulos W."/>
            <person name="Labutti K."/>
            <person name="Pangilinan J."/>
            <person name="Floch G.L."/>
            <person name="Makela M.R."/>
            <person name="Henrissat B."/>
            <person name="Grigoriev I.V."/>
            <person name="Crouch J.A."/>
            <person name="De Vries R.P."/>
            <person name="Sukno S.A."/>
            <person name="Thon M.R."/>
        </authorList>
    </citation>
    <scope>NUCLEOTIDE SEQUENCE</scope>
    <source>
        <strain evidence="1">MAFF235873</strain>
    </source>
</reference>
<protein>
    <submittedName>
        <fullName evidence="1">Uncharacterized protein</fullName>
    </submittedName>
</protein>
<gene>
    <name evidence="1" type="ORF">LX32DRAFT_251955</name>
</gene>
<organism evidence="1 2">
    <name type="scientific">Colletotrichum zoysiae</name>
    <dbReference type="NCBI Taxonomy" id="1216348"/>
    <lineage>
        <taxon>Eukaryota</taxon>
        <taxon>Fungi</taxon>
        <taxon>Dikarya</taxon>
        <taxon>Ascomycota</taxon>
        <taxon>Pezizomycotina</taxon>
        <taxon>Sordariomycetes</taxon>
        <taxon>Hypocreomycetidae</taxon>
        <taxon>Glomerellales</taxon>
        <taxon>Glomerellaceae</taxon>
        <taxon>Colletotrichum</taxon>
        <taxon>Colletotrichum graminicola species complex</taxon>
    </lineage>
</organism>
<name>A0AAD9H4N4_9PEZI</name>
<dbReference type="EMBL" id="MU843105">
    <property type="protein sequence ID" value="KAK2021439.1"/>
    <property type="molecule type" value="Genomic_DNA"/>
</dbReference>
<keyword evidence="2" id="KW-1185">Reference proteome</keyword>
<evidence type="ECO:0000313" key="2">
    <source>
        <dbReference type="Proteomes" id="UP001232148"/>
    </source>
</evidence>
<dbReference type="AlphaFoldDB" id="A0AAD9H4N4"/>
<comment type="caution">
    <text evidence="1">The sequence shown here is derived from an EMBL/GenBank/DDBJ whole genome shotgun (WGS) entry which is preliminary data.</text>
</comment>